<dbReference type="STRING" id="36166.T1GTS5"/>
<sequence length="139" mass="15898">MKIYLKKFFSIKISKNLWTYVAHAFNQVDHQRLECVGPDRLCAEWVLKNGGAVEFFEIKGFLKDYNLLPPEEIQLSVKTIDASNSSIMKIGFEHLIGCRKLDKIILHNCKHLEDDGLYDFGTSVISHSMSEGMLKGSQF</sequence>
<keyword evidence="2" id="KW-1185">Reference proteome</keyword>
<protein>
    <submittedName>
        <fullName evidence="1">Uncharacterized protein</fullName>
    </submittedName>
</protein>
<dbReference type="EMBL" id="CAQQ02004347">
    <property type="status" value="NOT_ANNOTATED_CDS"/>
    <property type="molecule type" value="Genomic_DNA"/>
</dbReference>
<dbReference type="Proteomes" id="UP000015102">
    <property type="component" value="Unassembled WGS sequence"/>
</dbReference>
<dbReference type="HOGENOM" id="CLU_100746_1_0_1"/>
<evidence type="ECO:0000313" key="2">
    <source>
        <dbReference type="Proteomes" id="UP000015102"/>
    </source>
</evidence>
<evidence type="ECO:0000313" key="1">
    <source>
        <dbReference type="EnsemblMetazoa" id="MESCA007116-PA"/>
    </source>
</evidence>
<dbReference type="InterPro" id="IPR032675">
    <property type="entry name" value="LRR_dom_sf"/>
</dbReference>
<dbReference type="Gene3D" id="3.80.10.10">
    <property type="entry name" value="Ribonuclease Inhibitor"/>
    <property type="match status" value="1"/>
</dbReference>
<dbReference type="EnsemblMetazoa" id="MESCA007116-RA">
    <property type="protein sequence ID" value="MESCA007116-PA"/>
    <property type="gene ID" value="MESCA007116"/>
</dbReference>
<reference evidence="1" key="2">
    <citation type="submission" date="2015-06" db="UniProtKB">
        <authorList>
            <consortium name="EnsemblMetazoa"/>
        </authorList>
    </citation>
    <scope>IDENTIFICATION</scope>
</reference>
<reference evidence="2" key="1">
    <citation type="submission" date="2013-02" db="EMBL/GenBank/DDBJ databases">
        <authorList>
            <person name="Hughes D."/>
        </authorList>
    </citation>
    <scope>NUCLEOTIDE SEQUENCE</scope>
    <source>
        <strain>Durham</strain>
        <strain evidence="2">NC isolate 2 -- Noor lab</strain>
    </source>
</reference>
<dbReference type="AlphaFoldDB" id="T1GTS5"/>
<organism evidence="1 2">
    <name type="scientific">Megaselia scalaris</name>
    <name type="common">Humpbacked fly</name>
    <name type="synonym">Phora scalaris</name>
    <dbReference type="NCBI Taxonomy" id="36166"/>
    <lineage>
        <taxon>Eukaryota</taxon>
        <taxon>Metazoa</taxon>
        <taxon>Ecdysozoa</taxon>
        <taxon>Arthropoda</taxon>
        <taxon>Hexapoda</taxon>
        <taxon>Insecta</taxon>
        <taxon>Pterygota</taxon>
        <taxon>Neoptera</taxon>
        <taxon>Endopterygota</taxon>
        <taxon>Diptera</taxon>
        <taxon>Brachycera</taxon>
        <taxon>Muscomorpha</taxon>
        <taxon>Platypezoidea</taxon>
        <taxon>Phoridae</taxon>
        <taxon>Megaseliini</taxon>
        <taxon>Megaselia</taxon>
    </lineage>
</organism>
<accession>T1GTS5</accession>
<name>T1GTS5_MEGSC</name>
<proteinExistence type="predicted"/>